<evidence type="ECO:0000256" key="10">
    <source>
        <dbReference type="ARBA" id="ARBA00023239"/>
    </source>
</evidence>
<dbReference type="EC" id="4.2.1.20" evidence="12"/>
<keyword evidence="15" id="KW-1185">Reference proteome</keyword>
<dbReference type="EMBL" id="CP059404">
    <property type="protein sequence ID" value="QNE88597.1"/>
    <property type="molecule type" value="Genomic_DNA"/>
</dbReference>
<keyword evidence="10 12" id="KW-0456">Lyase</keyword>
<evidence type="ECO:0000313" key="15">
    <source>
        <dbReference type="Proteomes" id="UP000515743"/>
    </source>
</evidence>
<dbReference type="SUPFAM" id="SSF53686">
    <property type="entry name" value="Tryptophan synthase beta subunit-like PLP-dependent enzymes"/>
    <property type="match status" value="1"/>
</dbReference>
<keyword evidence="8 12" id="KW-0663">Pyridoxal phosphate</keyword>
<dbReference type="KEGG" id="cik:H0194_05595"/>
<gene>
    <name evidence="12 14" type="primary">trpB</name>
    <name evidence="14" type="ORF">H0194_05595</name>
</gene>
<dbReference type="CDD" id="cd06446">
    <property type="entry name" value="Trp-synth_B"/>
    <property type="match status" value="1"/>
</dbReference>
<evidence type="ECO:0000256" key="6">
    <source>
        <dbReference type="ARBA" id="ARBA00022605"/>
    </source>
</evidence>
<dbReference type="FunFam" id="3.40.50.1100:FF:000001">
    <property type="entry name" value="Tryptophan synthase beta chain"/>
    <property type="match status" value="1"/>
</dbReference>
<keyword evidence="9 12" id="KW-0057">Aromatic amino acid biosynthesis</keyword>
<dbReference type="InterPro" id="IPR001926">
    <property type="entry name" value="TrpB-like_PALP"/>
</dbReference>
<evidence type="ECO:0000256" key="1">
    <source>
        <dbReference type="ARBA" id="ARBA00001933"/>
    </source>
</evidence>
<comment type="catalytic activity">
    <reaction evidence="11 12">
        <text>(1S,2R)-1-C-(indol-3-yl)glycerol 3-phosphate + L-serine = D-glyceraldehyde 3-phosphate + L-tryptophan + H2O</text>
        <dbReference type="Rhea" id="RHEA:10532"/>
        <dbReference type="ChEBI" id="CHEBI:15377"/>
        <dbReference type="ChEBI" id="CHEBI:33384"/>
        <dbReference type="ChEBI" id="CHEBI:57912"/>
        <dbReference type="ChEBI" id="CHEBI:58866"/>
        <dbReference type="ChEBI" id="CHEBI:59776"/>
        <dbReference type="EC" id="4.2.1.20"/>
    </reaction>
</comment>
<evidence type="ECO:0000313" key="14">
    <source>
        <dbReference type="EMBL" id="QNE88597.1"/>
    </source>
</evidence>
<evidence type="ECO:0000256" key="9">
    <source>
        <dbReference type="ARBA" id="ARBA00023141"/>
    </source>
</evidence>
<dbReference type="InterPro" id="IPR006654">
    <property type="entry name" value="Trp_synth_beta"/>
</dbReference>
<evidence type="ECO:0000256" key="11">
    <source>
        <dbReference type="ARBA" id="ARBA00049047"/>
    </source>
</evidence>
<evidence type="ECO:0000259" key="13">
    <source>
        <dbReference type="Pfam" id="PF00291"/>
    </source>
</evidence>
<sequence>MSETLLPAYFGEFGGQFVPEALIPALDELEAAFVDAQNDPAFNEELNGPLKNYLGRPTPITEINSGGKARIFLKREDLVHGGAHKTNQVLGQALLAKRMGKTRIIAETGAGQHGTATALACALLDLECVIYMGAKDVARQQPNVYRMELMGAKVIAVDSGSASLKDAVNEALRDWTATFHTSHYLLGTAAGPHPFPTIVREFHRVISKEAKAQMTELPDVVVAAVGGGSNAIGMFAEFIDEDVELVGCEPGGDGIKHGATINNGTIGILHGSKSYLMRSAEGQINESHSISAGLDYPGVGPQHSHLAQTGRATYVPVTDDEALAAFKHLAREEGIIPALESSHALAYALAHKDEDKTFLVCLSGRGDKDIDYIRSLEK</sequence>
<proteinExistence type="inferred from homology"/>
<organism evidence="14 15">
    <name type="scientific">Corynebacterium incognita</name>
    <dbReference type="NCBI Taxonomy" id="2754725"/>
    <lineage>
        <taxon>Bacteria</taxon>
        <taxon>Bacillati</taxon>
        <taxon>Actinomycetota</taxon>
        <taxon>Actinomycetes</taxon>
        <taxon>Mycobacteriales</taxon>
        <taxon>Corynebacteriaceae</taxon>
        <taxon>Corynebacterium</taxon>
    </lineage>
</organism>
<dbReference type="Pfam" id="PF00291">
    <property type="entry name" value="PALP"/>
    <property type="match status" value="1"/>
</dbReference>
<comment type="similarity">
    <text evidence="4 12">Belongs to the TrpB family.</text>
</comment>
<evidence type="ECO:0000256" key="5">
    <source>
        <dbReference type="ARBA" id="ARBA00011270"/>
    </source>
</evidence>
<dbReference type="HAMAP" id="MF_00133">
    <property type="entry name" value="Trp_synth_beta"/>
    <property type="match status" value="1"/>
</dbReference>
<dbReference type="NCBIfam" id="TIGR00263">
    <property type="entry name" value="trpB"/>
    <property type="match status" value="1"/>
</dbReference>
<protein>
    <recommendedName>
        <fullName evidence="12">Tryptophan synthase beta chain</fullName>
        <ecNumber evidence="12">4.2.1.20</ecNumber>
    </recommendedName>
</protein>
<dbReference type="GO" id="GO:0004834">
    <property type="term" value="F:tryptophan synthase activity"/>
    <property type="evidence" value="ECO:0007669"/>
    <property type="project" value="UniProtKB-UniRule"/>
</dbReference>
<evidence type="ECO:0000256" key="8">
    <source>
        <dbReference type="ARBA" id="ARBA00022898"/>
    </source>
</evidence>
<dbReference type="FunFam" id="3.40.50.1100:FF:000004">
    <property type="entry name" value="Tryptophan synthase beta chain"/>
    <property type="match status" value="1"/>
</dbReference>
<dbReference type="PANTHER" id="PTHR48077:SF3">
    <property type="entry name" value="TRYPTOPHAN SYNTHASE"/>
    <property type="match status" value="1"/>
</dbReference>
<dbReference type="InterPro" id="IPR006653">
    <property type="entry name" value="Trp_synth_b_CS"/>
</dbReference>
<comment type="subunit">
    <text evidence="5 12">Tetramer of two alpha and two beta chains.</text>
</comment>
<evidence type="ECO:0000256" key="2">
    <source>
        <dbReference type="ARBA" id="ARBA00002786"/>
    </source>
</evidence>
<accession>A0A7G7CLY1</accession>
<comment type="function">
    <text evidence="2 12">The beta subunit is responsible for the synthesis of L-tryptophan from indole and L-serine.</text>
</comment>
<comment type="pathway">
    <text evidence="3 12">Amino-acid biosynthesis; L-tryptophan biosynthesis; L-tryptophan from chorismate: step 5/5.</text>
</comment>
<comment type="cofactor">
    <cofactor evidence="1 12">
        <name>pyridoxal 5'-phosphate</name>
        <dbReference type="ChEBI" id="CHEBI:597326"/>
    </cofactor>
</comment>
<dbReference type="InterPro" id="IPR023026">
    <property type="entry name" value="Trp_synth_beta/beta-like"/>
</dbReference>
<dbReference type="Gene3D" id="3.40.50.1100">
    <property type="match status" value="2"/>
</dbReference>
<dbReference type="PROSITE" id="PS00168">
    <property type="entry name" value="TRP_SYNTHASE_BETA"/>
    <property type="match status" value="1"/>
</dbReference>
<dbReference type="AlphaFoldDB" id="A0A7G7CLY1"/>
<dbReference type="InterPro" id="IPR036052">
    <property type="entry name" value="TrpB-like_PALP_sf"/>
</dbReference>
<dbReference type="UniPathway" id="UPA00035">
    <property type="reaction ID" value="UER00044"/>
</dbReference>
<keyword evidence="7 12" id="KW-0822">Tryptophan biosynthesis</keyword>
<reference evidence="14 15" key="1">
    <citation type="submission" date="2020-07" db="EMBL/GenBank/DDBJ databases">
        <title>Complete genome and description of Corynebacterium incognita strain Marseille-Q3630 sp. nov.</title>
        <authorList>
            <person name="Boxberger M."/>
        </authorList>
    </citation>
    <scope>NUCLEOTIDE SEQUENCE [LARGE SCALE GENOMIC DNA]</scope>
    <source>
        <strain evidence="14 15">Marseille-Q3630</strain>
    </source>
</reference>
<keyword evidence="6 12" id="KW-0028">Amino-acid biosynthesis</keyword>
<name>A0A7G7CLY1_9CORY</name>
<evidence type="ECO:0000256" key="4">
    <source>
        <dbReference type="ARBA" id="ARBA00009982"/>
    </source>
</evidence>
<dbReference type="Proteomes" id="UP000515743">
    <property type="component" value="Chromosome"/>
</dbReference>
<dbReference type="GO" id="GO:0005737">
    <property type="term" value="C:cytoplasm"/>
    <property type="evidence" value="ECO:0007669"/>
    <property type="project" value="TreeGrafter"/>
</dbReference>
<evidence type="ECO:0000256" key="7">
    <source>
        <dbReference type="ARBA" id="ARBA00022822"/>
    </source>
</evidence>
<evidence type="ECO:0000256" key="12">
    <source>
        <dbReference type="HAMAP-Rule" id="MF_00133"/>
    </source>
</evidence>
<dbReference type="RefSeq" id="WP_185174988.1">
    <property type="nucleotide sequence ID" value="NZ_CP059404.1"/>
</dbReference>
<dbReference type="PIRSF" id="PIRSF001413">
    <property type="entry name" value="Trp_syn_beta"/>
    <property type="match status" value="1"/>
</dbReference>
<feature type="modified residue" description="N6-(pyridoxal phosphate)lysine" evidence="12">
    <location>
        <position position="85"/>
    </location>
</feature>
<feature type="domain" description="Tryptophan synthase beta chain-like PALP" evidence="13">
    <location>
        <begin position="55"/>
        <end position="353"/>
    </location>
</feature>
<evidence type="ECO:0000256" key="3">
    <source>
        <dbReference type="ARBA" id="ARBA00004733"/>
    </source>
</evidence>
<dbReference type="PANTHER" id="PTHR48077">
    <property type="entry name" value="TRYPTOPHAN SYNTHASE-RELATED"/>
    <property type="match status" value="1"/>
</dbReference>